<name>A0ABT9RTW4_9MICC</name>
<dbReference type="PANTHER" id="PTHR43123">
    <property type="entry name" value="POLYSACCHARIDE DEACETYLASE-RELATED"/>
    <property type="match status" value="1"/>
</dbReference>
<reference evidence="2 3" key="1">
    <citation type="submission" date="2023-07" db="EMBL/GenBank/DDBJ databases">
        <title>Sorghum-associated microbial communities from plants grown in Nebraska, USA.</title>
        <authorList>
            <person name="Schachtman D."/>
        </authorList>
    </citation>
    <scope>NUCLEOTIDE SEQUENCE [LARGE SCALE GENOMIC DNA]</scope>
    <source>
        <strain evidence="2 3">CC222</strain>
    </source>
</reference>
<dbReference type="RefSeq" id="WP_307307987.1">
    <property type="nucleotide sequence ID" value="NZ_JAUSRE010000010.1"/>
</dbReference>
<dbReference type="InterPro" id="IPR011330">
    <property type="entry name" value="Glyco_hydro/deAcase_b/a-brl"/>
</dbReference>
<organism evidence="2 3">
    <name type="scientific">Pseudarthrobacter enclensis</name>
    <dbReference type="NCBI Taxonomy" id="993070"/>
    <lineage>
        <taxon>Bacteria</taxon>
        <taxon>Bacillati</taxon>
        <taxon>Actinomycetota</taxon>
        <taxon>Actinomycetes</taxon>
        <taxon>Micrococcales</taxon>
        <taxon>Micrococcaceae</taxon>
        <taxon>Pseudarthrobacter</taxon>
    </lineage>
</organism>
<evidence type="ECO:0000259" key="1">
    <source>
        <dbReference type="Pfam" id="PF01522"/>
    </source>
</evidence>
<dbReference type="InterPro" id="IPR002509">
    <property type="entry name" value="NODB_dom"/>
</dbReference>
<dbReference type="Pfam" id="PF01522">
    <property type="entry name" value="Polysacc_deac_1"/>
    <property type="match status" value="1"/>
</dbReference>
<keyword evidence="3" id="KW-1185">Reference proteome</keyword>
<comment type="caution">
    <text evidence="2">The sequence shown here is derived from an EMBL/GenBank/DDBJ whole genome shotgun (WGS) entry which is preliminary data.</text>
</comment>
<protein>
    <submittedName>
        <fullName evidence="2">Peptidoglycan/xylan/chitin deacetylase (PgdA/CDA1 family)</fullName>
    </submittedName>
</protein>
<dbReference type="SUPFAM" id="SSF88713">
    <property type="entry name" value="Glycoside hydrolase/deacetylase"/>
    <property type="match status" value="1"/>
</dbReference>
<evidence type="ECO:0000313" key="3">
    <source>
        <dbReference type="Proteomes" id="UP001226577"/>
    </source>
</evidence>
<dbReference type="EMBL" id="JAUSRE010000010">
    <property type="protein sequence ID" value="MDP9888681.1"/>
    <property type="molecule type" value="Genomic_DNA"/>
</dbReference>
<feature type="domain" description="NodB homology" evidence="1">
    <location>
        <begin position="89"/>
        <end position="177"/>
    </location>
</feature>
<dbReference type="Proteomes" id="UP001226577">
    <property type="component" value="Unassembled WGS sequence"/>
</dbReference>
<evidence type="ECO:0000313" key="2">
    <source>
        <dbReference type="EMBL" id="MDP9888681.1"/>
    </source>
</evidence>
<proteinExistence type="predicted"/>
<accession>A0ABT9RTW4</accession>
<dbReference type="CDD" id="cd10979">
    <property type="entry name" value="CE4_PuuE_like"/>
    <property type="match status" value="1"/>
</dbReference>
<gene>
    <name evidence="2" type="ORF">J2X98_002274</name>
</gene>
<dbReference type="PANTHER" id="PTHR43123:SF4">
    <property type="entry name" value="POLYSACCHARIDE DEACETYLASE"/>
    <property type="match status" value="1"/>
</dbReference>
<sequence>MIVPRWLRIHVSAATAHPVQLAKGELVDMESHRSGPFPYLPINKRAKITWPGNAKLALWVIPNLESFALNEHIEKGDTIPNVPAFSIRDYGARVGIWRVMEVLERHGIRATAALNSEVCDAYPEIVEEAVRLGWEFLGHNESNTRYLNQVDPTEEQRIIRDSLAKIEQFTGKKPIGWLGSGLIETWNTLDFLVEEGVKYVADWVNDDQPYRMRVRDTELVSLNYSMEINDKLAFEYRNCTAEQFETMIRRQFDVLYREGSTSGRVMAICLHPYIIGVPHRVDALDSALRYITSHDRVWMATGGEIVDHYLGQEPA</sequence>
<dbReference type="Gene3D" id="3.20.20.370">
    <property type="entry name" value="Glycoside hydrolase/deacetylase"/>
    <property type="match status" value="1"/>
</dbReference>